<dbReference type="InterPro" id="IPR001258">
    <property type="entry name" value="NHL_repeat"/>
</dbReference>
<dbReference type="InterPro" id="IPR001841">
    <property type="entry name" value="Znf_RING"/>
</dbReference>
<dbReference type="FunFam" id="3.30.40.10:FF:000372">
    <property type="entry name" value="E3 ubiquitin-protein ligase NHLRC1"/>
    <property type="match status" value="1"/>
</dbReference>
<protein>
    <recommendedName>
        <fullName evidence="16">E3 ubiquitin-protein ligase NHLRC1</fullName>
        <ecNumber evidence="5">2.3.2.27</ecNumber>
    </recommendedName>
    <alternativeName>
        <fullName evidence="19">Malin</fullName>
    </alternativeName>
    <alternativeName>
        <fullName evidence="18">NHL repeat-containing protein 1</fullName>
    </alternativeName>
    <alternativeName>
        <fullName evidence="17">RING-type E3 ubiquitin transferase NHLRC1</fullName>
    </alternativeName>
</protein>
<evidence type="ECO:0000256" key="4">
    <source>
        <dbReference type="ARBA" id="ARBA00004906"/>
    </source>
</evidence>
<evidence type="ECO:0000256" key="12">
    <source>
        <dbReference type="ARBA" id="ARBA00022833"/>
    </source>
</evidence>
<dbReference type="InterPro" id="IPR017907">
    <property type="entry name" value="Znf_RING_CS"/>
</dbReference>
<evidence type="ECO:0000256" key="18">
    <source>
        <dbReference type="ARBA" id="ARBA00080399"/>
    </source>
</evidence>
<dbReference type="GO" id="GO:1903076">
    <property type="term" value="P:regulation of protein localization to plasma membrane"/>
    <property type="evidence" value="ECO:0007669"/>
    <property type="project" value="Ensembl"/>
</dbReference>
<evidence type="ECO:0000256" key="10">
    <source>
        <dbReference type="ARBA" id="ARBA00022786"/>
    </source>
</evidence>
<evidence type="ECO:0000256" key="3">
    <source>
        <dbReference type="ARBA" id="ARBA00004240"/>
    </source>
</evidence>
<feature type="domain" description="RING-type" evidence="22">
    <location>
        <begin position="26"/>
        <end position="72"/>
    </location>
</feature>
<reference evidence="23" key="2">
    <citation type="submission" date="2025-08" db="UniProtKB">
        <authorList>
            <consortium name="Ensembl"/>
        </authorList>
    </citation>
    <scope>IDENTIFICATION</scope>
</reference>
<dbReference type="GO" id="GO:0006914">
    <property type="term" value="P:autophagy"/>
    <property type="evidence" value="ECO:0007669"/>
    <property type="project" value="UniProtKB-KW"/>
</dbReference>
<dbReference type="SUPFAM" id="SSF101898">
    <property type="entry name" value="NHL repeat"/>
    <property type="match status" value="1"/>
</dbReference>
<dbReference type="Ensembl" id="ENSVURT00010002928.1">
    <property type="protein sequence ID" value="ENSVURP00010002580.1"/>
    <property type="gene ID" value="ENSVURG00010002104.1"/>
</dbReference>
<dbReference type="CDD" id="cd16516">
    <property type="entry name" value="RING-HC_malin"/>
    <property type="match status" value="1"/>
</dbReference>
<dbReference type="EC" id="2.3.2.27" evidence="5"/>
<feature type="repeat" description="NHL" evidence="21">
    <location>
        <begin position="369"/>
        <end position="402"/>
    </location>
</feature>
<dbReference type="InterPro" id="IPR013083">
    <property type="entry name" value="Znf_RING/FYVE/PHD"/>
</dbReference>
<evidence type="ECO:0000256" key="11">
    <source>
        <dbReference type="ARBA" id="ARBA00022824"/>
    </source>
</evidence>
<dbReference type="GO" id="GO:0031398">
    <property type="term" value="P:positive regulation of protein ubiquitination"/>
    <property type="evidence" value="ECO:0007669"/>
    <property type="project" value="Ensembl"/>
</dbReference>
<dbReference type="RefSeq" id="XP_027701914.1">
    <property type="nucleotide sequence ID" value="XM_027846113.1"/>
</dbReference>
<evidence type="ECO:0000256" key="8">
    <source>
        <dbReference type="ARBA" id="ARBA00022737"/>
    </source>
</evidence>
<comment type="subcellular location">
    <subcellularLocation>
        <location evidence="3">Endoplasmic reticulum</location>
    </subcellularLocation>
    <subcellularLocation>
        <location evidence="2">Nucleus</location>
    </subcellularLocation>
</comment>
<keyword evidence="11" id="KW-0256">Endoplasmic reticulum</keyword>
<evidence type="ECO:0000256" key="20">
    <source>
        <dbReference type="PROSITE-ProRule" id="PRU00175"/>
    </source>
</evidence>
<evidence type="ECO:0000256" key="5">
    <source>
        <dbReference type="ARBA" id="ARBA00012483"/>
    </source>
</evidence>
<dbReference type="Proteomes" id="UP000314987">
    <property type="component" value="Unassembled WGS sequence"/>
</dbReference>
<dbReference type="PROSITE" id="PS00518">
    <property type="entry name" value="ZF_RING_1"/>
    <property type="match status" value="1"/>
</dbReference>
<dbReference type="Gene3D" id="3.30.40.10">
    <property type="entry name" value="Zinc/RING finger domain, C3HC4 (zinc finger)"/>
    <property type="match status" value="1"/>
</dbReference>
<keyword evidence="7" id="KW-0479">Metal-binding</keyword>
<evidence type="ECO:0000256" key="19">
    <source>
        <dbReference type="ARBA" id="ARBA00081705"/>
    </source>
</evidence>
<dbReference type="OMA" id="HHAFGGW"/>
<dbReference type="InterPro" id="IPR011042">
    <property type="entry name" value="6-blade_b-propeller_TolB-like"/>
</dbReference>
<dbReference type="GO" id="GO:0034976">
    <property type="term" value="P:response to endoplasmic reticulum stress"/>
    <property type="evidence" value="ECO:0007669"/>
    <property type="project" value="Ensembl"/>
</dbReference>
<dbReference type="CDD" id="cd14961">
    <property type="entry name" value="NHL_TRIM32_like"/>
    <property type="match status" value="1"/>
</dbReference>
<evidence type="ECO:0000256" key="6">
    <source>
        <dbReference type="ARBA" id="ARBA00022679"/>
    </source>
</evidence>
<dbReference type="GO" id="GO:0005829">
    <property type="term" value="C:cytosol"/>
    <property type="evidence" value="ECO:0007669"/>
    <property type="project" value="Ensembl"/>
</dbReference>
<comment type="pathway">
    <text evidence="4">Protein modification; protein ubiquitination.</text>
</comment>
<proteinExistence type="predicted"/>
<evidence type="ECO:0000256" key="2">
    <source>
        <dbReference type="ARBA" id="ARBA00004123"/>
    </source>
</evidence>
<evidence type="ECO:0000256" key="1">
    <source>
        <dbReference type="ARBA" id="ARBA00000900"/>
    </source>
</evidence>
<evidence type="ECO:0000256" key="21">
    <source>
        <dbReference type="PROSITE-ProRule" id="PRU00504"/>
    </source>
</evidence>
<keyword evidence="13" id="KW-0072">Autophagy</keyword>
<dbReference type="STRING" id="29139.ENSVURP00010002580"/>
<dbReference type="Pfam" id="PF14634">
    <property type="entry name" value="zf-RING_5"/>
    <property type="match status" value="1"/>
</dbReference>
<evidence type="ECO:0000256" key="17">
    <source>
        <dbReference type="ARBA" id="ARBA00076590"/>
    </source>
</evidence>
<dbReference type="OrthoDB" id="6105938at2759"/>
<evidence type="ECO:0000313" key="23">
    <source>
        <dbReference type="Ensembl" id="ENSVURP00010002580.1"/>
    </source>
</evidence>
<dbReference type="Gene3D" id="2.120.10.30">
    <property type="entry name" value="TolB, C-terminal domain"/>
    <property type="match status" value="1"/>
</dbReference>
<dbReference type="GO" id="GO:0005783">
    <property type="term" value="C:endoplasmic reticulum"/>
    <property type="evidence" value="ECO:0007669"/>
    <property type="project" value="UniProtKB-SubCell"/>
</dbReference>
<evidence type="ECO:0000259" key="22">
    <source>
        <dbReference type="PROSITE" id="PS50089"/>
    </source>
</evidence>
<evidence type="ECO:0000256" key="14">
    <source>
        <dbReference type="ARBA" id="ARBA00023242"/>
    </source>
</evidence>
<gene>
    <name evidence="23" type="primary">NHLRC1</name>
</gene>
<dbReference type="GO" id="GO:0005654">
    <property type="term" value="C:nucleoplasm"/>
    <property type="evidence" value="ECO:0007669"/>
    <property type="project" value="Ensembl"/>
</dbReference>
<evidence type="ECO:0000313" key="24">
    <source>
        <dbReference type="Proteomes" id="UP000314987"/>
    </source>
</evidence>
<comment type="function">
    <text evidence="15">E3 ubiquitin-protein ligase. Together with the phosphatase EPM2A/laforin, appears to be involved in the clearance of toxic polyglucosan and protein aggregates via multiple pathways. In complex with EPM2A/laforin and HSP70, suppresses the cellular toxicity of misfolded proteins by promoting their degradation through the ubiquitin-proteasome system (UPS). Ubiquitinates the glycogen-targeting protein phosphatase subunits PPP1R3C/PTG and PPP1R3D in a laforin-dependent manner and targets them for proteasome-dependent degradation, thus decreasing glycogen accumulation. Polyubiquitinates EPM2A/laforin and ubiquitinates AGL and targets them for proteasome-dependent degradation. Also promotes proteasome-independent protein degradation through the macroautophagy pathway.</text>
</comment>
<dbReference type="GeneTree" id="ENSGT00730000111361"/>
<comment type="catalytic activity">
    <reaction evidence="1">
        <text>S-ubiquitinyl-[E2 ubiquitin-conjugating enzyme]-L-cysteine + [acceptor protein]-L-lysine = [E2 ubiquitin-conjugating enzyme]-L-cysteine + N(6)-ubiquitinyl-[acceptor protein]-L-lysine.</text>
        <dbReference type="EC" id="2.3.2.27"/>
    </reaction>
</comment>
<dbReference type="GO" id="GO:0048471">
    <property type="term" value="C:perinuclear region of cytoplasm"/>
    <property type="evidence" value="ECO:0007669"/>
    <property type="project" value="Ensembl"/>
</dbReference>
<name>A0A4X2K053_VOMUR</name>
<keyword evidence="9 20" id="KW-0863">Zinc-finger</keyword>
<dbReference type="GO" id="GO:0061630">
    <property type="term" value="F:ubiquitin protein ligase activity"/>
    <property type="evidence" value="ECO:0007669"/>
    <property type="project" value="UniProtKB-EC"/>
</dbReference>
<keyword evidence="6" id="KW-0808">Transferase</keyword>
<keyword evidence="24" id="KW-1185">Reference proteome</keyword>
<feature type="repeat" description="NHL" evidence="21">
    <location>
        <begin position="170"/>
        <end position="213"/>
    </location>
</feature>
<dbReference type="GO" id="GO:0008270">
    <property type="term" value="F:zinc ion binding"/>
    <property type="evidence" value="ECO:0007669"/>
    <property type="project" value="UniProtKB-KW"/>
</dbReference>
<dbReference type="PANTHER" id="PTHR24104">
    <property type="entry name" value="E3 UBIQUITIN-PROTEIN LIGASE NHLRC1-RELATED"/>
    <property type="match status" value="1"/>
</dbReference>
<dbReference type="PANTHER" id="PTHR24104:SF47">
    <property type="entry name" value="E3 UBIQUITIN-PROTEIN LIGASE NHLRC1"/>
    <property type="match status" value="1"/>
</dbReference>
<dbReference type="GO" id="GO:0043161">
    <property type="term" value="P:proteasome-mediated ubiquitin-dependent protein catabolic process"/>
    <property type="evidence" value="ECO:0007669"/>
    <property type="project" value="Ensembl"/>
</dbReference>
<dbReference type="AlphaFoldDB" id="A0A4X2K053"/>
<dbReference type="GO" id="GO:0005978">
    <property type="term" value="P:glycogen biosynthetic process"/>
    <property type="evidence" value="ECO:0007669"/>
    <property type="project" value="Ensembl"/>
</dbReference>
<dbReference type="Pfam" id="PF01436">
    <property type="entry name" value="NHL"/>
    <property type="match status" value="1"/>
</dbReference>
<keyword evidence="10" id="KW-0833">Ubl conjugation pathway</keyword>
<dbReference type="SUPFAM" id="SSF57850">
    <property type="entry name" value="RING/U-box"/>
    <property type="match status" value="1"/>
</dbReference>
<dbReference type="InterPro" id="IPR050952">
    <property type="entry name" value="TRIM-NHL_E3_ligases"/>
</dbReference>
<reference evidence="24" key="1">
    <citation type="submission" date="2018-12" db="EMBL/GenBank/DDBJ databases">
        <authorList>
            <person name="Yazar S."/>
        </authorList>
    </citation>
    <scope>NUCLEOTIDE SEQUENCE [LARGE SCALE GENOMIC DNA]</scope>
</reference>
<organism evidence="23 24">
    <name type="scientific">Vombatus ursinus</name>
    <name type="common">Common wombat</name>
    <dbReference type="NCBI Taxonomy" id="29139"/>
    <lineage>
        <taxon>Eukaryota</taxon>
        <taxon>Metazoa</taxon>
        <taxon>Chordata</taxon>
        <taxon>Craniata</taxon>
        <taxon>Vertebrata</taxon>
        <taxon>Euteleostomi</taxon>
        <taxon>Mammalia</taxon>
        <taxon>Metatheria</taxon>
        <taxon>Diprotodontia</taxon>
        <taxon>Vombatidae</taxon>
        <taxon>Vombatus</taxon>
    </lineage>
</organism>
<dbReference type="GO" id="GO:0010468">
    <property type="term" value="P:regulation of gene expression"/>
    <property type="evidence" value="ECO:0007669"/>
    <property type="project" value="Ensembl"/>
</dbReference>
<evidence type="ECO:0000256" key="15">
    <source>
        <dbReference type="ARBA" id="ARBA00055035"/>
    </source>
</evidence>
<evidence type="ECO:0000256" key="7">
    <source>
        <dbReference type="ARBA" id="ARBA00022723"/>
    </source>
</evidence>
<dbReference type="SMART" id="SM00184">
    <property type="entry name" value="RING"/>
    <property type="match status" value="1"/>
</dbReference>
<keyword evidence="14" id="KW-0539">Nucleus</keyword>
<sequence>MSAEASEREPGLRALVREAEVSLLECKVCFEKFSHEKNRRPRNLTCGHVICLGCVTALVQPRTRTLECPFCRKAGKSSETSDCLPLLQFLELLGPVLRAPPSSGAGAAREPRDPAAKWAPGALTCSHSFGGWGTLINPTAMALCPRSGRVVIVHDGRKRVKVFDSDGICAHQFGEKGEAAQDVRYPLGVTVTSDGHVVITDAGDRSVKVFDFSGQNKLVIGGRFSLPWGVQTTPQKEIMVSDAEAGSLHLLVVDFQKGELRRAERLLAHLCNPRALAVSPITGAIAVTEHLLAQGPCPASTRVKVFSPGLQLLGQVDTFGLSLFIPSKIDATAVTFDHQGNVIVADTTSQAIVCLGKPEEFPVLKPIITQGLSYPVALTYTEDNSLLVLDSGVHVVKVYKADCSR</sequence>
<evidence type="ECO:0000256" key="9">
    <source>
        <dbReference type="ARBA" id="ARBA00022771"/>
    </source>
</evidence>
<dbReference type="PROSITE" id="PS50089">
    <property type="entry name" value="ZF_RING_2"/>
    <property type="match status" value="1"/>
</dbReference>
<keyword evidence="8" id="KW-0677">Repeat</keyword>
<feature type="repeat" description="NHL" evidence="21">
    <location>
        <begin position="123"/>
        <end position="166"/>
    </location>
</feature>
<accession>A0A4X2K053</accession>
<keyword evidence="12" id="KW-0862">Zinc</keyword>
<evidence type="ECO:0000256" key="13">
    <source>
        <dbReference type="ARBA" id="ARBA00023006"/>
    </source>
</evidence>
<feature type="repeat" description="NHL" evidence="21">
    <location>
        <begin position="269"/>
        <end position="309"/>
    </location>
</feature>
<dbReference type="GeneID" id="114031067"/>
<dbReference type="PROSITE" id="PS51125">
    <property type="entry name" value="NHL"/>
    <property type="match status" value="4"/>
</dbReference>
<dbReference type="FunFam" id="2.120.10.30:FF:000059">
    <property type="entry name" value="E3 ubiquitin-protein ligase NHLRC1"/>
    <property type="match status" value="1"/>
</dbReference>
<dbReference type="GO" id="GO:0000209">
    <property type="term" value="P:protein polyubiquitination"/>
    <property type="evidence" value="ECO:0007669"/>
    <property type="project" value="Ensembl"/>
</dbReference>
<reference evidence="23" key="3">
    <citation type="submission" date="2025-09" db="UniProtKB">
        <authorList>
            <consortium name="Ensembl"/>
        </authorList>
    </citation>
    <scope>IDENTIFICATION</scope>
</reference>
<dbReference type="CTD" id="378884"/>
<evidence type="ECO:0000256" key="16">
    <source>
        <dbReference type="ARBA" id="ARBA00070584"/>
    </source>
</evidence>